<evidence type="ECO:0000313" key="2">
    <source>
        <dbReference type="Proteomes" id="UP001165960"/>
    </source>
</evidence>
<dbReference type="EMBL" id="QTSX02005190">
    <property type="protein sequence ID" value="KAJ9060421.1"/>
    <property type="molecule type" value="Genomic_DNA"/>
</dbReference>
<comment type="caution">
    <text evidence="1">The sequence shown here is derived from an EMBL/GenBank/DDBJ whole genome shotgun (WGS) entry which is preliminary data.</text>
</comment>
<name>A0ACC2SDF0_9FUNG</name>
<reference evidence="1" key="1">
    <citation type="submission" date="2022-04" db="EMBL/GenBank/DDBJ databases">
        <title>Genome of the entomopathogenic fungus Entomophthora muscae.</title>
        <authorList>
            <person name="Elya C."/>
            <person name="Lovett B.R."/>
            <person name="Lee E."/>
            <person name="Macias A.M."/>
            <person name="Hajek A.E."/>
            <person name="De Bivort B.L."/>
            <person name="Kasson M.T."/>
            <person name="De Fine Licht H.H."/>
            <person name="Stajich J.E."/>
        </authorList>
    </citation>
    <scope>NUCLEOTIDE SEQUENCE</scope>
    <source>
        <strain evidence="1">Berkeley</strain>
    </source>
</reference>
<proteinExistence type="predicted"/>
<sequence>MGSSFTRDDGMVGAMYLHVQTEQAFGLAPSLPLQSVDEWRPMVSLRHMAQQIMIRNMAETPRGTPRTTHHLELHRASLSSSSSDSSLPGTPLWMDEEMHRDFSLVGDSLFREEASPSRQRAASFHSACQPIKRNIDSSLKAAKLLGIEALSGPIRPKPKTTQVVASSLRQLVDSKMRLFRRTTSFQGGTSLKAITKDSGAQLMDHVDMQRRMAGKSGFRQRKSWRKLFVVLSGSTLYCFQDKHTAATDELAICDSTVVCVSDSFAGQQFVLEVIDGPRSWFLRFDDKASLARWMAAIRDANKTRPPLPPCPLHHTPHATVSTTAIPPLPTPSFKLSSKSQSTPSQPK</sequence>
<accession>A0ACC2SDF0</accession>
<organism evidence="1 2">
    <name type="scientific">Entomophthora muscae</name>
    <dbReference type="NCBI Taxonomy" id="34485"/>
    <lineage>
        <taxon>Eukaryota</taxon>
        <taxon>Fungi</taxon>
        <taxon>Fungi incertae sedis</taxon>
        <taxon>Zoopagomycota</taxon>
        <taxon>Entomophthoromycotina</taxon>
        <taxon>Entomophthoromycetes</taxon>
        <taxon>Entomophthorales</taxon>
        <taxon>Entomophthoraceae</taxon>
        <taxon>Entomophthora</taxon>
    </lineage>
</organism>
<evidence type="ECO:0000313" key="1">
    <source>
        <dbReference type="EMBL" id="KAJ9060421.1"/>
    </source>
</evidence>
<protein>
    <submittedName>
        <fullName evidence="1">Uncharacterized protein</fullName>
    </submittedName>
</protein>
<gene>
    <name evidence="1" type="ORF">DSO57_1031049</name>
</gene>
<dbReference type="Proteomes" id="UP001165960">
    <property type="component" value="Unassembled WGS sequence"/>
</dbReference>
<keyword evidence="2" id="KW-1185">Reference proteome</keyword>